<sequence>MDALEACKSKLTDLLASAEAPAALAPEHAESIGSASLHCMKACSAKRRKPRRRFRTLIDQVTLVLDGEQLAIVLRGDLAAILRFAADKKNPDFLSEAWALDGLLSQTSVVAGPDLNV</sequence>
<organism evidence="1 2">
    <name type="scientific">Bradyrhizobium barranii subsp. apii</name>
    <dbReference type="NCBI Taxonomy" id="2819348"/>
    <lineage>
        <taxon>Bacteria</taxon>
        <taxon>Pseudomonadati</taxon>
        <taxon>Pseudomonadota</taxon>
        <taxon>Alphaproteobacteria</taxon>
        <taxon>Hyphomicrobiales</taxon>
        <taxon>Nitrobacteraceae</taxon>
        <taxon>Bradyrhizobium</taxon>
        <taxon>Bradyrhizobium barranii</taxon>
    </lineage>
</organism>
<gene>
    <name evidence="1" type="ORF">HAP41_0000044765</name>
</gene>
<dbReference type="EMBL" id="CP096255">
    <property type="protein sequence ID" value="UPT87192.1"/>
    <property type="molecule type" value="Genomic_DNA"/>
</dbReference>
<evidence type="ECO:0000313" key="2">
    <source>
        <dbReference type="Proteomes" id="UP000551709"/>
    </source>
</evidence>
<reference evidence="1" key="1">
    <citation type="journal article" date="2017" name="Syst. Appl. Microbiol.">
        <title>Soybeans inoculated with root zone soils of Canadian native legumes harbour diverse and novel Bradyrhizobium spp. that possess agricultural potential.</title>
        <authorList>
            <person name="Bromfield E.S.P."/>
            <person name="Cloutier S."/>
            <person name="Tambong J.T."/>
            <person name="Tran Thi T.V."/>
        </authorList>
    </citation>
    <scope>NUCLEOTIDE SEQUENCE</scope>
    <source>
        <strain evidence="1">1S5</strain>
    </source>
</reference>
<dbReference type="AlphaFoldDB" id="A0A8T5UXH2"/>
<dbReference type="RefSeq" id="WP_166072002.1">
    <property type="nucleotide sequence ID" value="NZ_CP096255.1"/>
</dbReference>
<evidence type="ECO:0000313" key="1">
    <source>
        <dbReference type="EMBL" id="UPT87192.1"/>
    </source>
</evidence>
<dbReference type="Proteomes" id="UP000551709">
    <property type="component" value="Chromosome"/>
</dbReference>
<accession>A0A8T5UXH2</accession>
<name>A0A8T5UXH2_9BRAD</name>
<proteinExistence type="predicted"/>
<reference evidence="1" key="2">
    <citation type="submission" date="2022-04" db="EMBL/GenBank/DDBJ databases">
        <authorList>
            <person name="Bromfield E.S.P."/>
            <person name="Cloutier S."/>
        </authorList>
    </citation>
    <scope>NUCLEOTIDE SEQUENCE</scope>
    <source>
        <strain evidence="1">1S5</strain>
    </source>
</reference>
<protein>
    <submittedName>
        <fullName evidence="1">Uncharacterized protein</fullName>
    </submittedName>
</protein>